<protein>
    <recommendedName>
        <fullName evidence="1">TPR repeat domain-containing protein</fullName>
    </recommendedName>
</protein>
<name>E5XM93_SEGRC</name>
<evidence type="ECO:0000313" key="3">
    <source>
        <dbReference type="Proteomes" id="UP000004816"/>
    </source>
</evidence>
<evidence type="ECO:0000313" key="2">
    <source>
        <dbReference type="EMBL" id="EFV14538.1"/>
    </source>
</evidence>
<dbReference type="AlphaFoldDB" id="E5XM93"/>
<dbReference type="EMBL" id="ACZI02000003">
    <property type="protein sequence ID" value="EFV14538.1"/>
    <property type="molecule type" value="Genomic_DNA"/>
</dbReference>
<keyword evidence="3" id="KW-1185">Reference proteome</keyword>
<organism evidence="2 3">
    <name type="scientific">Segniliparus rugosus (strain ATCC BAA-974 / DSM 45345 / CCUG 50838 / CIP 108380 / JCM 13579 / CDC 945)</name>
    <dbReference type="NCBI Taxonomy" id="679197"/>
    <lineage>
        <taxon>Bacteria</taxon>
        <taxon>Bacillati</taxon>
        <taxon>Actinomycetota</taxon>
        <taxon>Actinomycetes</taxon>
        <taxon>Mycobacteriales</taxon>
        <taxon>Segniliparaceae</taxon>
        <taxon>Segniliparus</taxon>
    </lineage>
</organism>
<dbReference type="STRING" id="679197.HMPREF9336_00613"/>
<dbReference type="RefSeq" id="WP_007467711.1">
    <property type="nucleotide sequence ID" value="NZ_KI391954.1"/>
</dbReference>
<dbReference type="Pfam" id="PF23275">
    <property type="entry name" value="TPR_23"/>
    <property type="match status" value="1"/>
</dbReference>
<feature type="domain" description="TPR repeat" evidence="1">
    <location>
        <begin position="240"/>
        <end position="446"/>
    </location>
</feature>
<gene>
    <name evidence="2" type="ORF">HMPREF9336_00613</name>
</gene>
<reference evidence="2 3" key="1">
    <citation type="journal article" date="2011" name="Stand. Genomic Sci.">
        <title>High quality draft genome sequence of Segniliparus rugosus CDC 945(T)= (ATCC BAA-974(T)).</title>
        <authorList>
            <person name="Earl A.M."/>
            <person name="Desjardins C.A."/>
            <person name="Fitzgerald M.G."/>
            <person name="Arachchi H.M."/>
            <person name="Zeng Q."/>
            <person name="Mehta T."/>
            <person name="Griggs A."/>
            <person name="Birren B.W."/>
            <person name="Toney N.C."/>
            <person name="Carr J."/>
            <person name="Posey J."/>
            <person name="Butler W.R."/>
        </authorList>
    </citation>
    <scope>NUCLEOTIDE SEQUENCE [LARGE SCALE GENOMIC DNA]</scope>
    <source>
        <strain evidence="3">ATCC BAA-974 / DSM 45345 / CCUG 50838 / CIP 108380 / JCM 13579 / CDC 945</strain>
    </source>
</reference>
<accession>E5XM93</accession>
<dbReference type="InterPro" id="IPR057037">
    <property type="entry name" value="TPR_rep_actino"/>
</dbReference>
<evidence type="ECO:0000259" key="1">
    <source>
        <dbReference type="Pfam" id="PF23275"/>
    </source>
</evidence>
<sequence>MAMFTLSQFLQMQFDHTEWAADRLRESGEPYSLNAAFVQAQTRAPGGEPFTGQAGEAAQDKGETIAGALNRFHAETDNAANVLKTAHEALWPAAWNLRNSINAAVGPVVIKDGDRLARLPAGFYVTEDWKIQADLSRFSGSFTPDQNEALNAWLQGAQEGLDKNREALEQASDKAAADLRANTHFGQVATDRQIGSLVGETPAQAKADVRAYLAGTATPEQKARVKAALELSEDEGGPIQQMRDGKNGYVTAEQNSVLQAFAEQTHGMSVEQLQALANRPGEDGRVFAEGLNDIGNDHLKCAVPDPAHPDQKEASFGTDKLPASIKDAYGSASAYAEPPTDPRYTPNWGELQSISAIVAKVPDSQLSGSGLTKGALESAASLAKNCALERGFPAAPPQAADLLAAAGRDTMSVHDLATGQSGKQFVDSLEHAKWLDGGTALSVLTDSALKEADVGPNVSEAQAIRAGETEHAFFKELAANKDSIDSHGDFAKSMTSVAEKYMPAMFGEHPPHETTRGFDYLDRGEDHEAGYPNTREALSVLEQDTGNANKIGSALERAKAIMLEQYAAAVKDHPGAMNTDDIAHLTKTGAVDGMVDRLATDIANREHQEAFAIKSMWADNAKDSAMALAALVPGGPLAEFAAAGATGAAANYLKMELLGDAPSPGIPPGAVPAATLYSVATSTGMGFPPELKDVITGPDGHLLPWSAVEQKFSQTQKGHDLGWFRNHLEAWLARRIKPNDGDLDLHQAMDRYTQAYNSVTR</sequence>
<comment type="caution">
    <text evidence="2">The sequence shown here is derived from an EMBL/GenBank/DDBJ whole genome shotgun (WGS) entry which is preliminary data.</text>
</comment>
<dbReference type="HOGENOM" id="CLU_369553_0_0_11"/>
<dbReference type="Proteomes" id="UP000004816">
    <property type="component" value="Unassembled WGS sequence"/>
</dbReference>
<proteinExistence type="predicted"/>